<name>A0ACC0Y6Q0_9ROSI</name>
<dbReference type="Proteomes" id="UP001163603">
    <property type="component" value="Chromosome 8"/>
</dbReference>
<comment type="caution">
    <text evidence="1">The sequence shown here is derived from an EMBL/GenBank/DDBJ whole genome shotgun (WGS) entry which is preliminary data.</text>
</comment>
<proteinExistence type="predicted"/>
<dbReference type="EMBL" id="CM047743">
    <property type="protein sequence ID" value="KAJ0030667.1"/>
    <property type="molecule type" value="Genomic_DNA"/>
</dbReference>
<evidence type="ECO:0000313" key="2">
    <source>
        <dbReference type="Proteomes" id="UP001163603"/>
    </source>
</evidence>
<evidence type="ECO:0000313" key="1">
    <source>
        <dbReference type="EMBL" id="KAJ0030667.1"/>
    </source>
</evidence>
<protein>
    <submittedName>
        <fullName evidence="1">Uncharacterized protein</fullName>
    </submittedName>
</protein>
<keyword evidence="2" id="KW-1185">Reference proteome</keyword>
<accession>A0ACC0Y6Q0</accession>
<sequence length="507" mass="57955">MVMDLLYLVLLVSVLLIFFKLIAEKKRFEDKNHIPSPPSLLIIGHFHLLKQPLAPPLTNLSTKYGPIFFLRLGSRPTLVLTEHSVIQECFSKNDIIFSNRPLLPSRKIQTYNYSTIIAPYGNHWRNLRRFFALEIFSAKRLQMSANVRHEELRIMVKHLFKSSLKGAKKVDVKAFLYMLDFNMMMRMVAGNRCIEEEEIDTDEAKGKMDELIQTFIPDLTMALGDYFPFLRWLTYFGVEKKLLNLHIKKDAITQALLDAHRNSKKSTDVETSGSTIVDMMLKLQESEPEFYTDDVIKGIMQSMLTAGTHTTVITMTLVISHLLSHPDVIEKAREEIDNHVGQSRLVNDADLPKLAYLRGIINETLRITTKAVLPPRESSEECKIAGYDIPQGTQLFVNVSAVHRDQNLWTDPDVFNPERFQDIAEEKEGCKFLSFGVGRRICPGASLAMRVMELSLGTFIQCFEWENGEDEVDRVGAVKTKGNMPMDTSVKIIFRPREALVKVLDQL</sequence>
<organism evidence="1 2">
    <name type="scientific">Pistacia integerrima</name>
    <dbReference type="NCBI Taxonomy" id="434235"/>
    <lineage>
        <taxon>Eukaryota</taxon>
        <taxon>Viridiplantae</taxon>
        <taxon>Streptophyta</taxon>
        <taxon>Embryophyta</taxon>
        <taxon>Tracheophyta</taxon>
        <taxon>Spermatophyta</taxon>
        <taxon>Magnoliopsida</taxon>
        <taxon>eudicotyledons</taxon>
        <taxon>Gunneridae</taxon>
        <taxon>Pentapetalae</taxon>
        <taxon>rosids</taxon>
        <taxon>malvids</taxon>
        <taxon>Sapindales</taxon>
        <taxon>Anacardiaceae</taxon>
        <taxon>Pistacia</taxon>
    </lineage>
</organism>
<reference evidence="2" key="1">
    <citation type="journal article" date="2023" name="G3 (Bethesda)">
        <title>Genome assembly and association tests identify interacting loci associated with vigor, precocity, and sex in interspecific pistachio rootstocks.</title>
        <authorList>
            <person name="Palmer W."/>
            <person name="Jacygrad E."/>
            <person name="Sagayaradj S."/>
            <person name="Cavanaugh K."/>
            <person name="Han R."/>
            <person name="Bertier L."/>
            <person name="Beede B."/>
            <person name="Kafkas S."/>
            <person name="Golino D."/>
            <person name="Preece J."/>
            <person name="Michelmore R."/>
        </authorList>
    </citation>
    <scope>NUCLEOTIDE SEQUENCE [LARGE SCALE GENOMIC DNA]</scope>
</reference>
<gene>
    <name evidence="1" type="ORF">Pint_13877</name>
</gene>